<sequence length="328" mass="35186">MSWFRWWVFGVLVTTLLGTPVHDIGGDALWVTGYNQYFQLGDTVTDDTFREIALPENCLIKQIYTNPTVKRTFLHCVDGRLFVAGSNDHGELCLGTKTDGAPFTQLTLPDGKTLKGVATGSDQTILWMTDDSLYACGLNSWKVIFPSGQPNWLLSPTLLTSAALPANRTIVQMQVGSGSAVLRLDNGDLYGIGSNNNGAIGLGFTTASTSEITQIPLPTGRTATAIAMTLTNLAVILDDGSLATCGYGLYGSNGDGTTTIRYSLAKVALPGTGRRAASLMSGGYGLFVCSTDAFLNNPHIPLPTHHRRHQCDRAQQFWQEGTANASSR</sequence>
<dbReference type="Proteomes" id="UP001141327">
    <property type="component" value="Unassembled WGS sequence"/>
</dbReference>
<comment type="caution">
    <text evidence="3">The sequence shown here is derived from an EMBL/GenBank/DDBJ whole genome shotgun (WGS) entry which is preliminary data.</text>
</comment>
<keyword evidence="2" id="KW-0732">Signal</keyword>
<dbReference type="SUPFAM" id="SSF50985">
    <property type="entry name" value="RCC1/BLIP-II"/>
    <property type="match status" value="1"/>
</dbReference>
<proteinExistence type="predicted"/>
<gene>
    <name evidence="3" type="ORF">PAPYR_8379</name>
</gene>
<name>A0ABQ8UDG3_9EUKA</name>
<evidence type="ECO:0000256" key="2">
    <source>
        <dbReference type="SAM" id="SignalP"/>
    </source>
</evidence>
<evidence type="ECO:0000256" key="1">
    <source>
        <dbReference type="PROSITE-ProRule" id="PRU00235"/>
    </source>
</evidence>
<feature type="chain" id="PRO_5046890844" evidence="2">
    <location>
        <begin position="19"/>
        <end position="328"/>
    </location>
</feature>
<reference evidence="3" key="1">
    <citation type="journal article" date="2022" name="bioRxiv">
        <title>Genomics of Preaxostyla Flagellates Illuminates Evolutionary Transitions and the Path Towards Mitochondrial Loss.</title>
        <authorList>
            <person name="Novak L.V.F."/>
            <person name="Treitli S.C."/>
            <person name="Pyrih J."/>
            <person name="Halakuc P."/>
            <person name="Pipaliya S.V."/>
            <person name="Vacek V."/>
            <person name="Brzon O."/>
            <person name="Soukal P."/>
            <person name="Eme L."/>
            <person name="Dacks J.B."/>
            <person name="Karnkowska A."/>
            <person name="Elias M."/>
            <person name="Hampl V."/>
        </authorList>
    </citation>
    <scope>NUCLEOTIDE SEQUENCE</scope>
    <source>
        <strain evidence="3">RCP-MX</strain>
    </source>
</reference>
<dbReference type="InterPro" id="IPR000408">
    <property type="entry name" value="Reg_chr_condens"/>
</dbReference>
<protein>
    <submittedName>
        <fullName evidence="3">Uncharacterized protein</fullName>
    </submittedName>
</protein>
<dbReference type="PANTHER" id="PTHR45982">
    <property type="entry name" value="REGULATOR OF CHROMOSOME CONDENSATION"/>
    <property type="match status" value="1"/>
</dbReference>
<dbReference type="PROSITE" id="PS50012">
    <property type="entry name" value="RCC1_3"/>
    <property type="match status" value="1"/>
</dbReference>
<keyword evidence="4" id="KW-1185">Reference proteome</keyword>
<dbReference type="InterPro" id="IPR051553">
    <property type="entry name" value="Ran_GTPase-activating"/>
</dbReference>
<dbReference type="PANTHER" id="PTHR45982:SF5">
    <property type="entry name" value="RCC DOMAIN-CONTAINING PROTEIN ATS1"/>
    <property type="match status" value="1"/>
</dbReference>
<dbReference type="InterPro" id="IPR009091">
    <property type="entry name" value="RCC1/BLIP-II"/>
</dbReference>
<dbReference type="Gene3D" id="2.130.10.30">
    <property type="entry name" value="Regulator of chromosome condensation 1/beta-lactamase-inhibitor protein II"/>
    <property type="match status" value="2"/>
</dbReference>
<dbReference type="EMBL" id="JAPMOS010000071">
    <property type="protein sequence ID" value="KAJ4456412.1"/>
    <property type="molecule type" value="Genomic_DNA"/>
</dbReference>
<feature type="signal peptide" evidence="2">
    <location>
        <begin position="1"/>
        <end position="18"/>
    </location>
</feature>
<accession>A0ABQ8UDG3</accession>
<evidence type="ECO:0000313" key="3">
    <source>
        <dbReference type="EMBL" id="KAJ4456412.1"/>
    </source>
</evidence>
<feature type="repeat" description="RCC1" evidence="1">
    <location>
        <begin position="79"/>
        <end position="130"/>
    </location>
</feature>
<evidence type="ECO:0000313" key="4">
    <source>
        <dbReference type="Proteomes" id="UP001141327"/>
    </source>
</evidence>
<organism evidence="3 4">
    <name type="scientific">Paratrimastix pyriformis</name>
    <dbReference type="NCBI Taxonomy" id="342808"/>
    <lineage>
        <taxon>Eukaryota</taxon>
        <taxon>Metamonada</taxon>
        <taxon>Preaxostyla</taxon>
        <taxon>Paratrimastigidae</taxon>
        <taxon>Paratrimastix</taxon>
    </lineage>
</organism>